<dbReference type="InterPro" id="IPR046350">
    <property type="entry name" value="Cystatin_sf"/>
</dbReference>
<name>A0A8M1KCD8_CLUHA</name>
<evidence type="ECO:0000256" key="1">
    <source>
        <dbReference type="ARBA" id="ARBA00004613"/>
    </source>
</evidence>
<dbReference type="CDD" id="cd00042">
    <property type="entry name" value="CY"/>
    <property type="match status" value="1"/>
</dbReference>
<keyword evidence="3 7" id="KW-0732">Signal</keyword>
<dbReference type="Gene3D" id="3.10.450.10">
    <property type="match status" value="2"/>
</dbReference>
<keyword evidence="6" id="KW-0325">Glycoprotein</keyword>
<feature type="chain" id="PRO_5035466241" evidence="7">
    <location>
        <begin position="18"/>
        <end position="315"/>
    </location>
</feature>
<sequence length="315" mass="33530">MRVLYVLLGVMVVGAWAQVLPKITEPPCDSPEAEAAAAVFQDYINAQRTSGFKYAMNQIDEIKIKITPDTEIYNMEFDLLETKCHVLDPRPLADCPVRTKAEAAVEADCDVALTKSGGVLVVTAHRCESEPETSAEDICLGCAHLLPLNDTNALQMATASLAAFNNRTANVTISKYAVLEVGRLTAQIVSGALQLFAEYAIVETNCTTTDDDNCAPLNKTLATYGFCTAGSVSGNVSVDCRIFTPEPAVEPATNGTVPLLMVDMGLLSAESAESLDPVVASLIPIVKRQAPAAETVAPGSQPVNLPFCPGKVKYF</sequence>
<dbReference type="CTD" id="567406"/>
<dbReference type="Proteomes" id="UP000515152">
    <property type="component" value="Unplaced"/>
</dbReference>
<protein>
    <submittedName>
        <fullName evidence="10">Alpha-2-HS-glycoprotein 2</fullName>
    </submittedName>
</protein>
<dbReference type="PROSITE" id="PS51529">
    <property type="entry name" value="CYSTATIN_FETUIN_A"/>
    <property type="match status" value="1"/>
</dbReference>
<dbReference type="InterPro" id="IPR001363">
    <property type="entry name" value="Prot_inh_fetuin_CS"/>
</dbReference>
<dbReference type="KEGG" id="char:122130833"/>
<keyword evidence="9" id="KW-1185">Reference proteome</keyword>
<dbReference type="AlphaFoldDB" id="A0A8M1KCD8"/>
<evidence type="ECO:0000259" key="8">
    <source>
        <dbReference type="PROSITE" id="PS51529"/>
    </source>
</evidence>
<dbReference type="PANTHER" id="PTHR13814">
    <property type="entry name" value="FETUIN"/>
    <property type="match status" value="1"/>
</dbReference>
<dbReference type="Pfam" id="PF00031">
    <property type="entry name" value="Cystatin"/>
    <property type="match status" value="1"/>
</dbReference>
<dbReference type="InterPro" id="IPR000010">
    <property type="entry name" value="Cystatin_dom"/>
</dbReference>
<gene>
    <name evidence="10" type="primary">ahsg2</name>
</gene>
<dbReference type="GO" id="GO:0031012">
    <property type="term" value="C:extracellular matrix"/>
    <property type="evidence" value="ECO:0007669"/>
    <property type="project" value="TreeGrafter"/>
</dbReference>
<dbReference type="GO" id="GO:0004869">
    <property type="term" value="F:cysteine-type endopeptidase inhibitor activity"/>
    <property type="evidence" value="ECO:0007669"/>
    <property type="project" value="InterPro"/>
</dbReference>
<comment type="subcellular location">
    <subcellularLocation>
        <location evidence="1">Secreted</location>
    </subcellularLocation>
</comment>
<feature type="domain" description="Cystatin fetuin-A-type" evidence="8">
    <location>
        <begin position="18"/>
        <end position="132"/>
    </location>
</feature>
<dbReference type="PROSITE" id="PS01255">
    <property type="entry name" value="FETUIN_2"/>
    <property type="match status" value="1"/>
</dbReference>
<dbReference type="InterPro" id="IPR050735">
    <property type="entry name" value="Kininogen_Fetuin_HRG"/>
</dbReference>
<keyword evidence="5" id="KW-1015">Disulfide bond</keyword>
<dbReference type="GO" id="GO:0072562">
    <property type="term" value="C:blood microparticle"/>
    <property type="evidence" value="ECO:0007669"/>
    <property type="project" value="TreeGrafter"/>
</dbReference>
<dbReference type="RefSeq" id="XP_042561557.1">
    <property type="nucleotide sequence ID" value="XM_042705623.1"/>
</dbReference>
<dbReference type="PANTHER" id="PTHR13814:SF6">
    <property type="entry name" value="ALPHA-2-HS-GLYCOPROTEIN"/>
    <property type="match status" value="1"/>
</dbReference>
<evidence type="ECO:0000313" key="9">
    <source>
        <dbReference type="Proteomes" id="UP000515152"/>
    </source>
</evidence>
<accession>A0A8M1KCD8</accession>
<keyword evidence="4" id="KW-0677">Repeat</keyword>
<evidence type="ECO:0000256" key="3">
    <source>
        <dbReference type="ARBA" id="ARBA00022729"/>
    </source>
</evidence>
<proteinExistence type="predicted"/>
<evidence type="ECO:0000256" key="6">
    <source>
        <dbReference type="ARBA" id="ARBA00023180"/>
    </source>
</evidence>
<keyword evidence="2" id="KW-0964">Secreted</keyword>
<evidence type="ECO:0000256" key="5">
    <source>
        <dbReference type="ARBA" id="ARBA00023157"/>
    </source>
</evidence>
<feature type="signal peptide" evidence="7">
    <location>
        <begin position="1"/>
        <end position="17"/>
    </location>
</feature>
<evidence type="ECO:0000256" key="4">
    <source>
        <dbReference type="ARBA" id="ARBA00022737"/>
    </source>
</evidence>
<dbReference type="OrthoDB" id="8780871at2759"/>
<dbReference type="GeneID" id="122130833"/>
<evidence type="ECO:0000313" key="10">
    <source>
        <dbReference type="RefSeq" id="XP_042561557.1"/>
    </source>
</evidence>
<dbReference type="SUPFAM" id="SSF54403">
    <property type="entry name" value="Cystatin/monellin"/>
    <property type="match status" value="2"/>
</dbReference>
<evidence type="ECO:0000256" key="7">
    <source>
        <dbReference type="SAM" id="SignalP"/>
    </source>
</evidence>
<evidence type="ECO:0000256" key="2">
    <source>
        <dbReference type="ARBA" id="ARBA00022525"/>
    </source>
</evidence>
<reference evidence="10" key="1">
    <citation type="submission" date="2025-08" db="UniProtKB">
        <authorList>
            <consortium name="RefSeq"/>
        </authorList>
    </citation>
    <scope>IDENTIFICATION</scope>
</reference>
<dbReference type="SMART" id="SM00043">
    <property type="entry name" value="CY"/>
    <property type="match status" value="2"/>
</dbReference>
<dbReference type="InterPro" id="IPR025760">
    <property type="entry name" value="Cystatin_Fetuin_A"/>
</dbReference>
<organism evidence="9 10">
    <name type="scientific">Clupea harengus</name>
    <name type="common">Atlantic herring</name>
    <dbReference type="NCBI Taxonomy" id="7950"/>
    <lineage>
        <taxon>Eukaryota</taxon>
        <taxon>Metazoa</taxon>
        <taxon>Chordata</taxon>
        <taxon>Craniata</taxon>
        <taxon>Vertebrata</taxon>
        <taxon>Euteleostomi</taxon>
        <taxon>Actinopterygii</taxon>
        <taxon>Neopterygii</taxon>
        <taxon>Teleostei</taxon>
        <taxon>Clupei</taxon>
        <taxon>Clupeiformes</taxon>
        <taxon>Clupeoidei</taxon>
        <taxon>Clupeidae</taxon>
        <taxon>Clupea</taxon>
    </lineage>
</organism>